<evidence type="ECO:0000313" key="3">
    <source>
        <dbReference type="Proteomes" id="UP000555103"/>
    </source>
</evidence>
<feature type="transmembrane region" description="Helical" evidence="1">
    <location>
        <begin position="185"/>
        <end position="204"/>
    </location>
</feature>
<feature type="transmembrane region" description="Helical" evidence="1">
    <location>
        <begin position="14"/>
        <end position="34"/>
    </location>
</feature>
<evidence type="ECO:0000313" key="2">
    <source>
        <dbReference type="EMBL" id="MBB4034146.1"/>
    </source>
</evidence>
<dbReference type="RefSeq" id="WP_183305123.1">
    <property type="nucleotide sequence ID" value="NZ_JACIEP010000001.1"/>
</dbReference>
<reference evidence="2 3" key="1">
    <citation type="submission" date="2020-08" db="EMBL/GenBank/DDBJ databases">
        <title>Genomic Encyclopedia of Type Strains, Phase IV (KMG-IV): sequencing the most valuable type-strain genomes for metagenomic binning, comparative biology and taxonomic classification.</title>
        <authorList>
            <person name="Goeker M."/>
        </authorList>
    </citation>
    <scope>NUCLEOTIDE SEQUENCE [LARGE SCALE GENOMIC DNA]</scope>
    <source>
        <strain evidence="2 3">DSM 104969</strain>
    </source>
</reference>
<dbReference type="Proteomes" id="UP000555103">
    <property type="component" value="Unassembled WGS sequence"/>
</dbReference>
<feature type="transmembrane region" description="Helical" evidence="1">
    <location>
        <begin position="154"/>
        <end position="179"/>
    </location>
</feature>
<name>A0A840CG39_9BACT</name>
<sequence length="211" mass="24483">MDIKDIISKADPNILIFLLTTFCAFLAWLSKGLVEKPLEESKETFNRFLDKRIEILTEVKVRLNFIAYFPTTEESKEFKEQLQELILKDGKVGYLNKDTLENILKISIDPKTDEKLLLATIKNIDEDLSAQISKIQDEISFFRKFSNFNPFKKFWGLSLLSAQYILSLTLITSFFYLVILGLITFSLPFKIGLIIIVILILYFLSKYINKS</sequence>
<comment type="caution">
    <text evidence="2">The sequence shown here is derived from an EMBL/GenBank/DDBJ whole genome shotgun (WGS) entry which is preliminary data.</text>
</comment>
<keyword evidence="3" id="KW-1185">Reference proteome</keyword>
<gene>
    <name evidence="2" type="ORF">GGR21_000031</name>
</gene>
<keyword evidence="1" id="KW-0472">Membrane</keyword>
<keyword evidence="1" id="KW-1133">Transmembrane helix</keyword>
<dbReference type="EMBL" id="JACIEP010000001">
    <property type="protein sequence ID" value="MBB4034146.1"/>
    <property type="molecule type" value="Genomic_DNA"/>
</dbReference>
<accession>A0A840CG39</accession>
<protein>
    <submittedName>
        <fullName evidence="2">ABC-type multidrug transport system fused ATPase/permease subunit</fullName>
    </submittedName>
</protein>
<organism evidence="2 3">
    <name type="scientific">Dysgonomonas hofstadii</name>
    <dbReference type="NCBI Taxonomy" id="637886"/>
    <lineage>
        <taxon>Bacteria</taxon>
        <taxon>Pseudomonadati</taxon>
        <taxon>Bacteroidota</taxon>
        <taxon>Bacteroidia</taxon>
        <taxon>Bacteroidales</taxon>
        <taxon>Dysgonomonadaceae</taxon>
        <taxon>Dysgonomonas</taxon>
    </lineage>
</organism>
<proteinExistence type="predicted"/>
<keyword evidence="1" id="KW-0812">Transmembrane</keyword>
<evidence type="ECO:0000256" key="1">
    <source>
        <dbReference type="SAM" id="Phobius"/>
    </source>
</evidence>
<dbReference type="AlphaFoldDB" id="A0A840CG39"/>